<reference evidence="1" key="2">
    <citation type="submission" date="2020-09" db="EMBL/GenBank/DDBJ databases">
        <authorList>
            <person name="Sun Q."/>
            <person name="Kim S."/>
        </authorList>
    </citation>
    <scope>NUCLEOTIDE SEQUENCE</scope>
    <source>
        <strain evidence="1">KCTC 12719</strain>
    </source>
</reference>
<organism evidence="1 2">
    <name type="scientific">Salinimicrobium marinum</name>
    <dbReference type="NCBI Taxonomy" id="680283"/>
    <lineage>
        <taxon>Bacteria</taxon>
        <taxon>Pseudomonadati</taxon>
        <taxon>Bacteroidota</taxon>
        <taxon>Flavobacteriia</taxon>
        <taxon>Flavobacteriales</taxon>
        <taxon>Flavobacteriaceae</taxon>
        <taxon>Salinimicrobium</taxon>
    </lineage>
</organism>
<dbReference type="EMBL" id="BMXB01000005">
    <property type="protein sequence ID" value="GHA36212.1"/>
    <property type="molecule type" value="Genomic_DNA"/>
</dbReference>
<dbReference type="Proteomes" id="UP000610456">
    <property type="component" value="Unassembled WGS sequence"/>
</dbReference>
<comment type="caution">
    <text evidence="1">The sequence shown here is derived from an EMBL/GenBank/DDBJ whole genome shotgun (WGS) entry which is preliminary data.</text>
</comment>
<dbReference type="AlphaFoldDB" id="A0A918SEE4"/>
<keyword evidence="2" id="KW-1185">Reference proteome</keyword>
<evidence type="ECO:0000313" key="2">
    <source>
        <dbReference type="Proteomes" id="UP000610456"/>
    </source>
</evidence>
<proteinExistence type="predicted"/>
<gene>
    <name evidence="1" type="ORF">GCM10007103_17130</name>
</gene>
<sequence length="69" mass="8015">MKIEVIIISLTLSFLFFNGIYAQEQNLQNILYTVIAEGTDSSIPNLRKVCFNKYFNKDYLPSDFQKNTT</sequence>
<protein>
    <submittedName>
        <fullName evidence="1">Uncharacterized protein</fullName>
    </submittedName>
</protein>
<name>A0A918SEE4_9FLAO</name>
<accession>A0A918SEE4</accession>
<reference evidence="1" key="1">
    <citation type="journal article" date="2014" name="Int. J. Syst. Evol. Microbiol.">
        <title>Complete genome sequence of Corynebacterium casei LMG S-19264T (=DSM 44701T), isolated from a smear-ripened cheese.</title>
        <authorList>
            <consortium name="US DOE Joint Genome Institute (JGI-PGF)"/>
            <person name="Walter F."/>
            <person name="Albersmeier A."/>
            <person name="Kalinowski J."/>
            <person name="Ruckert C."/>
        </authorList>
    </citation>
    <scope>NUCLEOTIDE SEQUENCE</scope>
    <source>
        <strain evidence="1">KCTC 12719</strain>
    </source>
</reference>
<evidence type="ECO:0000313" key="1">
    <source>
        <dbReference type="EMBL" id="GHA36212.1"/>
    </source>
</evidence>